<feature type="compositionally biased region" description="Basic and acidic residues" evidence="1">
    <location>
        <begin position="52"/>
        <end position="62"/>
    </location>
</feature>
<reference evidence="2" key="2">
    <citation type="submission" date="2025-08" db="UniProtKB">
        <authorList>
            <consortium name="Ensembl"/>
        </authorList>
    </citation>
    <scope>IDENTIFICATION</scope>
</reference>
<dbReference type="OMA" id="PAHRAHF"/>
<keyword evidence="3" id="KW-1185">Reference proteome</keyword>
<reference evidence="2" key="3">
    <citation type="submission" date="2025-09" db="UniProtKB">
        <authorList>
            <consortium name="Ensembl"/>
        </authorList>
    </citation>
    <scope>IDENTIFICATION</scope>
</reference>
<proteinExistence type="predicted"/>
<dbReference type="AlphaFoldDB" id="A0A452SGK2"/>
<organism evidence="2 3">
    <name type="scientific">Ursus americanus</name>
    <name type="common">American black bear</name>
    <name type="synonym">Euarctos americanus</name>
    <dbReference type="NCBI Taxonomy" id="9643"/>
    <lineage>
        <taxon>Eukaryota</taxon>
        <taxon>Metazoa</taxon>
        <taxon>Chordata</taxon>
        <taxon>Craniata</taxon>
        <taxon>Vertebrata</taxon>
        <taxon>Euteleostomi</taxon>
        <taxon>Mammalia</taxon>
        <taxon>Eutheria</taxon>
        <taxon>Laurasiatheria</taxon>
        <taxon>Carnivora</taxon>
        <taxon>Caniformia</taxon>
        <taxon>Ursidae</taxon>
        <taxon>Ursus</taxon>
    </lineage>
</organism>
<feature type="region of interest" description="Disordered" evidence="1">
    <location>
        <begin position="1"/>
        <end position="126"/>
    </location>
</feature>
<accession>A0A452SGK2</accession>
<feature type="compositionally biased region" description="Low complexity" evidence="1">
    <location>
        <begin position="75"/>
        <end position="113"/>
    </location>
</feature>
<reference evidence="3" key="1">
    <citation type="submission" date="2016-06" db="EMBL/GenBank/DDBJ databases">
        <title>De novo assembly and RNA-Seq shows season-dependent expression and editing in black bear kidneys.</title>
        <authorList>
            <person name="Korstanje R."/>
            <person name="Srivastava A."/>
            <person name="Sarsani V.K."/>
            <person name="Sheehan S.M."/>
            <person name="Seger R.L."/>
            <person name="Barter M.E."/>
            <person name="Lindqvist C."/>
            <person name="Brody L.C."/>
            <person name="Mullikin J.C."/>
        </authorList>
    </citation>
    <scope>NUCLEOTIDE SEQUENCE [LARGE SCALE GENOMIC DNA]</scope>
</reference>
<protein>
    <submittedName>
        <fullName evidence="2">Uncharacterized protein</fullName>
    </submittedName>
</protein>
<evidence type="ECO:0000256" key="1">
    <source>
        <dbReference type="SAM" id="MobiDB-lite"/>
    </source>
</evidence>
<feature type="compositionally biased region" description="Low complexity" evidence="1">
    <location>
        <begin position="29"/>
        <end position="44"/>
    </location>
</feature>
<feature type="compositionally biased region" description="Basic and acidic residues" evidence="1">
    <location>
        <begin position="1"/>
        <end position="11"/>
    </location>
</feature>
<dbReference type="Ensembl" id="ENSUAMT00000035273.1">
    <property type="protein sequence ID" value="ENSUAMP00000031631.1"/>
    <property type="gene ID" value="ENSUAMG00000024235.1"/>
</dbReference>
<dbReference type="GeneTree" id="ENSGT00950000185066"/>
<name>A0A452SGK2_URSAM</name>
<sequence length="126" mass="12628">MRSPQAHREETAQGTRKRNVPTAAPPAPEVTVTRVSVSTPTWSSRCNPAEALDARWGPKADKAASPSEGTTVERAAGPPEGATAAKPAAATTTMRPTPAPSPVSTGPGVSPVTAAGKAPPADPTAS</sequence>
<evidence type="ECO:0000313" key="3">
    <source>
        <dbReference type="Proteomes" id="UP000291022"/>
    </source>
</evidence>
<evidence type="ECO:0000313" key="2">
    <source>
        <dbReference type="Ensembl" id="ENSUAMP00000031631.1"/>
    </source>
</evidence>
<dbReference type="Proteomes" id="UP000291022">
    <property type="component" value="Unassembled WGS sequence"/>
</dbReference>